<dbReference type="PANTHER" id="PTHR32278:SF15">
    <property type="entry name" value="F-BOX PROTEIN PP2-B13-RELATED"/>
    <property type="match status" value="1"/>
</dbReference>
<evidence type="ECO:0000313" key="2">
    <source>
        <dbReference type="Proteomes" id="UP001345219"/>
    </source>
</evidence>
<comment type="caution">
    <text evidence="1">The sequence shown here is derived from an EMBL/GenBank/DDBJ whole genome shotgun (WGS) entry which is preliminary data.</text>
</comment>
<keyword evidence="2" id="KW-1185">Reference proteome</keyword>
<dbReference type="CDD" id="cd22162">
    <property type="entry name" value="F-box_AtSKIP3-like"/>
    <property type="match status" value="1"/>
</dbReference>
<reference evidence="1 2" key="1">
    <citation type="journal article" date="2023" name="Hortic Res">
        <title>Pangenome of water caltrop reveals structural variations and asymmetric subgenome divergence after allopolyploidization.</title>
        <authorList>
            <person name="Zhang X."/>
            <person name="Chen Y."/>
            <person name="Wang L."/>
            <person name="Yuan Y."/>
            <person name="Fang M."/>
            <person name="Shi L."/>
            <person name="Lu R."/>
            <person name="Comes H.P."/>
            <person name="Ma Y."/>
            <person name="Chen Y."/>
            <person name="Huang G."/>
            <person name="Zhou Y."/>
            <person name="Zheng Z."/>
            <person name="Qiu Y."/>
        </authorList>
    </citation>
    <scope>NUCLEOTIDE SEQUENCE [LARGE SCALE GENOMIC DNA]</scope>
    <source>
        <tissue evidence="1">Roots</tissue>
    </source>
</reference>
<sequence>MHHRFVLEYGGNEYAYAHCMIDFALDFYKNFREARPGFSLVVKLMIVKSRSLYMQRKSKPLWKGVSGSAHSLFRRELQEGTLQSLFGVSSCIDGLTSMPSQVPSQTNSAMKISDEKVTESWLNSPLFGQILSNPLHHVLRYWLLLDEEDTSPRDVGRLSAASSTFRSAAESEAVWEKFLPSNHLDIVARSAAPVKFSTKKELFFGLCNPLLIDNGRKSFKLEKPTGRISYILSARELSITWSNDPMYWAWTPIAESRFQEVVELRTIHWLEIEGRIRTGDLSPSTNYAAYLIMKVSARAYGLHTMPSETSVQVGDRVLCSELAYLQGPDAWKQGIESLFYCNRVEMLRKKVKAGSTSVPCQREDGWMEIHLGKFFTAGVHGGDDQEVKVSLKEVKGYQLKGGLIVEGIEFRPI</sequence>
<accession>A0AAN7KJ24</accession>
<dbReference type="InterPro" id="IPR036047">
    <property type="entry name" value="F-box-like_dom_sf"/>
</dbReference>
<proteinExistence type="predicted"/>
<dbReference type="PANTHER" id="PTHR32278">
    <property type="entry name" value="F-BOX DOMAIN-CONTAINING PROTEIN"/>
    <property type="match status" value="1"/>
</dbReference>
<organism evidence="1 2">
    <name type="scientific">Trapa incisa</name>
    <dbReference type="NCBI Taxonomy" id="236973"/>
    <lineage>
        <taxon>Eukaryota</taxon>
        <taxon>Viridiplantae</taxon>
        <taxon>Streptophyta</taxon>
        <taxon>Embryophyta</taxon>
        <taxon>Tracheophyta</taxon>
        <taxon>Spermatophyta</taxon>
        <taxon>Magnoliopsida</taxon>
        <taxon>eudicotyledons</taxon>
        <taxon>Gunneridae</taxon>
        <taxon>Pentapetalae</taxon>
        <taxon>rosids</taxon>
        <taxon>malvids</taxon>
        <taxon>Myrtales</taxon>
        <taxon>Lythraceae</taxon>
        <taxon>Trapa</taxon>
    </lineage>
</organism>
<dbReference type="Proteomes" id="UP001345219">
    <property type="component" value="Chromosome 3"/>
</dbReference>
<dbReference type="AlphaFoldDB" id="A0AAN7KJ24"/>
<dbReference type="EMBL" id="JAXIOK010000006">
    <property type="protein sequence ID" value="KAK4768249.1"/>
    <property type="molecule type" value="Genomic_DNA"/>
</dbReference>
<dbReference type="InterPro" id="IPR025886">
    <property type="entry name" value="PP2-like"/>
</dbReference>
<protein>
    <submittedName>
        <fullName evidence="1">Uncharacterized protein</fullName>
    </submittedName>
</protein>
<gene>
    <name evidence="1" type="ORF">SAY87_003390</name>
</gene>
<name>A0AAN7KJ24_9MYRT</name>
<dbReference type="SUPFAM" id="SSF81383">
    <property type="entry name" value="F-box domain"/>
    <property type="match status" value="1"/>
</dbReference>
<dbReference type="Pfam" id="PF14299">
    <property type="entry name" value="PP2"/>
    <property type="match status" value="1"/>
</dbReference>
<evidence type="ECO:0000313" key="1">
    <source>
        <dbReference type="EMBL" id="KAK4768249.1"/>
    </source>
</evidence>